<reference evidence="3 4" key="1">
    <citation type="submission" date="2019-06" db="EMBL/GenBank/DDBJ databases">
        <authorList>
            <person name="Lee I."/>
            <person name="Jang G.I."/>
            <person name="Hwang C.Y."/>
        </authorList>
    </citation>
    <scope>NUCLEOTIDE SEQUENCE [LARGE SCALE GENOMIC DNA]</scope>
    <source>
        <strain evidence="3 4">PAMC 28131</strain>
    </source>
</reference>
<keyword evidence="2" id="KW-1133">Transmembrane helix</keyword>
<keyword evidence="2" id="KW-0472">Membrane</keyword>
<dbReference type="EMBL" id="VFSU01000026">
    <property type="protein sequence ID" value="TPE60568.1"/>
    <property type="molecule type" value="Genomic_DNA"/>
</dbReference>
<feature type="transmembrane region" description="Helical" evidence="2">
    <location>
        <begin position="37"/>
        <end position="55"/>
    </location>
</feature>
<sequence>MEQTHDFAADATINPAINTATESRRTHVLARQVRWRARLDAALVLAFTAGGAWLGQGPGEALMGATAALGLGILFYVIRRDRDLNRLAAHARWRDRAVEGKGITLSEWKGGARMDPWPRRQSAPSGRPE</sequence>
<proteinExistence type="predicted"/>
<evidence type="ECO:0000313" key="3">
    <source>
        <dbReference type="EMBL" id="TPE60568.1"/>
    </source>
</evidence>
<evidence type="ECO:0000256" key="1">
    <source>
        <dbReference type="SAM" id="MobiDB-lite"/>
    </source>
</evidence>
<keyword evidence="2" id="KW-0812">Transmembrane</keyword>
<gene>
    <name evidence="3" type="ORF">FJQ54_11280</name>
</gene>
<evidence type="ECO:0000313" key="4">
    <source>
        <dbReference type="Proteomes" id="UP000319897"/>
    </source>
</evidence>
<comment type="caution">
    <text evidence="3">The sequence shown here is derived from an EMBL/GenBank/DDBJ whole genome shotgun (WGS) entry which is preliminary data.</text>
</comment>
<keyword evidence="4" id="KW-1185">Reference proteome</keyword>
<accession>A0A501XIS4</accession>
<feature type="transmembrane region" description="Helical" evidence="2">
    <location>
        <begin position="61"/>
        <end position="78"/>
    </location>
</feature>
<evidence type="ECO:0000256" key="2">
    <source>
        <dbReference type="SAM" id="Phobius"/>
    </source>
</evidence>
<dbReference type="RefSeq" id="WP_140928504.1">
    <property type="nucleotide sequence ID" value="NZ_VFSU01000026.1"/>
</dbReference>
<dbReference type="Proteomes" id="UP000319897">
    <property type="component" value="Unassembled WGS sequence"/>
</dbReference>
<feature type="region of interest" description="Disordered" evidence="1">
    <location>
        <begin position="109"/>
        <end position="129"/>
    </location>
</feature>
<protein>
    <submittedName>
        <fullName evidence="3">Uncharacterized protein</fullName>
    </submittedName>
</protein>
<organism evidence="3 4">
    <name type="scientific">Sandaracinobacter neustonicus</name>
    <dbReference type="NCBI Taxonomy" id="1715348"/>
    <lineage>
        <taxon>Bacteria</taxon>
        <taxon>Pseudomonadati</taxon>
        <taxon>Pseudomonadota</taxon>
        <taxon>Alphaproteobacteria</taxon>
        <taxon>Sphingomonadales</taxon>
        <taxon>Sphingosinicellaceae</taxon>
        <taxon>Sandaracinobacter</taxon>
    </lineage>
</organism>
<dbReference type="AlphaFoldDB" id="A0A501XIS4"/>
<name>A0A501XIS4_9SPHN</name>